<dbReference type="Proteomes" id="UP001345219">
    <property type="component" value="Chromosome 20"/>
</dbReference>
<evidence type="ECO:0000313" key="2">
    <source>
        <dbReference type="Proteomes" id="UP001345219"/>
    </source>
</evidence>
<organism evidence="1 2">
    <name type="scientific">Trapa incisa</name>
    <dbReference type="NCBI Taxonomy" id="236973"/>
    <lineage>
        <taxon>Eukaryota</taxon>
        <taxon>Viridiplantae</taxon>
        <taxon>Streptophyta</taxon>
        <taxon>Embryophyta</taxon>
        <taxon>Tracheophyta</taxon>
        <taxon>Spermatophyta</taxon>
        <taxon>Magnoliopsida</taxon>
        <taxon>eudicotyledons</taxon>
        <taxon>Gunneridae</taxon>
        <taxon>Pentapetalae</taxon>
        <taxon>rosids</taxon>
        <taxon>malvids</taxon>
        <taxon>Myrtales</taxon>
        <taxon>Lythraceae</taxon>
        <taxon>Trapa</taxon>
    </lineage>
</organism>
<accession>A0AAN7JJE3</accession>
<evidence type="ECO:0000313" key="1">
    <source>
        <dbReference type="EMBL" id="KAK4746739.1"/>
    </source>
</evidence>
<name>A0AAN7JJE3_9MYRT</name>
<gene>
    <name evidence="1" type="ORF">SAY87_025776</name>
</gene>
<comment type="caution">
    <text evidence="1">The sequence shown here is derived from an EMBL/GenBank/DDBJ whole genome shotgun (WGS) entry which is preliminary data.</text>
</comment>
<proteinExistence type="predicted"/>
<dbReference type="AlphaFoldDB" id="A0AAN7JJE3"/>
<sequence length="107" mass="11264">MDAAAYGRGQGMLACRRKVGHGGVGPTGTSDGGKSVDGCLNSKQRNLHNSFTGCLATISNITSRWSNLVLVLCDSIKAAHILQINMLVEGFEAFSLLPINICSLISL</sequence>
<reference evidence="1 2" key="1">
    <citation type="journal article" date="2023" name="Hortic Res">
        <title>Pangenome of water caltrop reveals structural variations and asymmetric subgenome divergence after allopolyploidization.</title>
        <authorList>
            <person name="Zhang X."/>
            <person name="Chen Y."/>
            <person name="Wang L."/>
            <person name="Yuan Y."/>
            <person name="Fang M."/>
            <person name="Shi L."/>
            <person name="Lu R."/>
            <person name="Comes H.P."/>
            <person name="Ma Y."/>
            <person name="Chen Y."/>
            <person name="Huang G."/>
            <person name="Zhou Y."/>
            <person name="Zheng Z."/>
            <person name="Qiu Y."/>
        </authorList>
    </citation>
    <scope>NUCLEOTIDE SEQUENCE [LARGE SCALE GENOMIC DNA]</scope>
    <source>
        <tissue evidence="1">Roots</tissue>
    </source>
</reference>
<keyword evidence="2" id="KW-1185">Reference proteome</keyword>
<protein>
    <submittedName>
        <fullName evidence="1">Uncharacterized protein</fullName>
    </submittedName>
</protein>
<dbReference type="EMBL" id="JAXIOK010000020">
    <property type="protein sequence ID" value="KAK4746739.1"/>
    <property type="molecule type" value="Genomic_DNA"/>
</dbReference>